<keyword evidence="2" id="KW-1003">Cell membrane</keyword>
<dbReference type="EMBL" id="JBBHLL010003742">
    <property type="protein sequence ID" value="KAK7795050.1"/>
    <property type="molecule type" value="Genomic_DNA"/>
</dbReference>
<keyword evidence="3" id="KW-0812">Transmembrane</keyword>
<dbReference type="InterPro" id="IPR050412">
    <property type="entry name" value="Ig-like_Receptors_ImmuneReg"/>
</dbReference>
<evidence type="ECO:0000256" key="5">
    <source>
        <dbReference type="ARBA" id="ARBA00022737"/>
    </source>
</evidence>
<dbReference type="InterPro" id="IPR036179">
    <property type="entry name" value="Ig-like_dom_sf"/>
</dbReference>
<dbReference type="AlphaFoldDB" id="A0AAW0H179"/>
<dbReference type="CDD" id="cd16843">
    <property type="entry name" value="IgC2_D1_D2_LILR_KIR_like"/>
    <property type="match status" value="1"/>
</dbReference>
<dbReference type="GO" id="GO:0032396">
    <property type="term" value="F:inhibitory MHC class I receptor activity"/>
    <property type="evidence" value="ECO:0007669"/>
    <property type="project" value="TreeGrafter"/>
</dbReference>
<evidence type="ECO:0000259" key="12">
    <source>
        <dbReference type="PROSITE" id="PS50835"/>
    </source>
</evidence>
<keyword evidence="8" id="KW-1015">Disulfide bond</keyword>
<dbReference type="Proteomes" id="UP001488838">
    <property type="component" value="Unassembled WGS sequence"/>
</dbReference>
<evidence type="ECO:0000256" key="2">
    <source>
        <dbReference type="ARBA" id="ARBA00022475"/>
    </source>
</evidence>
<dbReference type="InterPro" id="IPR013783">
    <property type="entry name" value="Ig-like_fold"/>
</dbReference>
<dbReference type="PANTHER" id="PTHR11738">
    <property type="entry name" value="MHC CLASS I NK CELL RECEPTOR"/>
    <property type="match status" value="1"/>
</dbReference>
<dbReference type="GO" id="GO:0019221">
    <property type="term" value="P:cytokine-mediated signaling pathway"/>
    <property type="evidence" value="ECO:0007669"/>
    <property type="project" value="TreeGrafter"/>
</dbReference>
<evidence type="ECO:0000256" key="7">
    <source>
        <dbReference type="ARBA" id="ARBA00023136"/>
    </source>
</evidence>
<evidence type="ECO:0000256" key="9">
    <source>
        <dbReference type="ARBA" id="ARBA00023180"/>
    </source>
</evidence>
<accession>A0AAW0H179</accession>
<evidence type="ECO:0000256" key="10">
    <source>
        <dbReference type="ARBA" id="ARBA00023319"/>
    </source>
</evidence>
<dbReference type="PANTHER" id="PTHR11738:SF179">
    <property type="entry name" value="LEUKOCYTE IMMUNOGLOBULIN-LIKE RECEPTOR SUBFAMILY A MEMBER 5"/>
    <property type="match status" value="1"/>
</dbReference>
<proteinExistence type="predicted"/>
<comment type="subcellular location">
    <subcellularLocation>
        <location evidence="1">Cell membrane</location>
        <topology evidence="1">Single-pass membrane protein</topology>
    </subcellularLocation>
</comment>
<keyword evidence="10" id="KW-0393">Immunoglobulin domain</keyword>
<dbReference type="FunFam" id="2.60.40.10:FF:000049">
    <property type="entry name" value="Leukocyte immunoglobulin-like receptor subfamily B member 1"/>
    <property type="match status" value="4"/>
</dbReference>
<name>A0AAW0H179_MYOGA</name>
<keyword evidence="14" id="KW-1185">Reference proteome</keyword>
<feature type="signal peptide" evidence="11">
    <location>
        <begin position="1"/>
        <end position="23"/>
    </location>
</feature>
<dbReference type="Gene3D" id="2.60.40.10">
    <property type="entry name" value="Immunoglobulins"/>
    <property type="match status" value="4"/>
</dbReference>
<evidence type="ECO:0000313" key="14">
    <source>
        <dbReference type="Proteomes" id="UP001488838"/>
    </source>
</evidence>
<dbReference type="InterPro" id="IPR003598">
    <property type="entry name" value="Ig_sub2"/>
</dbReference>
<organism evidence="13 14">
    <name type="scientific">Myodes glareolus</name>
    <name type="common">Bank vole</name>
    <name type="synonym">Clethrionomys glareolus</name>
    <dbReference type="NCBI Taxonomy" id="447135"/>
    <lineage>
        <taxon>Eukaryota</taxon>
        <taxon>Metazoa</taxon>
        <taxon>Chordata</taxon>
        <taxon>Craniata</taxon>
        <taxon>Vertebrata</taxon>
        <taxon>Euteleostomi</taxon>
        <taxon>Mammalia</taxon>
        <taxon>Eutheria</taxon>
        <taxon>Euarchontoglires</taxon>
        <taxon>Glires</taxon>
        <taxon>Rodentia</taxon>
        <taxon>Myomorpha</taxon>
        <taxon>Muroidea</taxon>
        <taxon>Cricetidae</taxon>
        <taxon>Arvicolinae</taxon>
        <taxon>Myodes</taxon>
    </lineage>
</organism>
<evidence type="ECO:0000256" key="8">
    <source>
        <dbReference type="ARBA" id="ARBA00023157"/>
    </source>
</evidence>
<keyword evidence="4 11" id="KW-0732">Signal</keyword>
<dbReference type="PROSITE" id="PS50835">
    <property type="entry name" value="IG_LIKE"/>
    <property type="match status" value="1"/>
</dbReference>
<protein>
    <recommendedName>
        <fullName evidence="12">Ig-like domain-containing protein</fullName>
    </recommendedName>
</protein>
<dbReference type="SUPFAM" id="SSF48726">
    <property type="entry name" value="Immunoglobulin"/>
    <property type="match status" value="4"/>
</dbReference>
<evidence type="ECO:0000256" key="3">
    <source>
        <dbReference type="ARBA" id="ARBA00022692"/>
    </source>
</evidence>
<comment type="caution">
    <text evidence="13">The sequence shown here is derived from an EMBL/GenBank/DDBJ whole genome shotgun (WGS) entry which is preliminary data.</text>
</comment>
<feature type="chain" id="PRO_5043665050" description="Ig-like domain-containing protein" evidence="11">
    <location>
        <begin position="24"/>
        <end position="416"/>
    </location>
</feature>
<evidence type="ECO:0000256" key="4">
    <source>
        <dbReference type="ARBA" id="ARBA00022729"/>
    </source>
</evidence>
<gene>
    <name evidence="13" type="ORF">U0070_000806</name>
</gene>
<sequence>MTPFFIVLLFLGLTLNPWKPASTGAISKPTLRAVPGNVVAAGKEVTFFCEGPSEAKDYRLYKIGSHDYLVSTALPETENKAMFSISLVGWHNAGQYWCSYTSISGSSEKSDILELIVTEAFPSRLTLSASPSPVVTAGGNVTLKCVSQEPFHMFILMKDGEKFSSPMPLQKIHSDLFEALFSVDPVTPNQRWRFTCYGYSSSSPQLWSMPSNQLELLVSGNLKKPTLRAEPGSVIASGNNVTILCEGTNGEQPMYFLYKEGSPAPWDSQTPKDPGNKAMFSIVSMEKHHAGKYRCYSYNSAGWSERSDMLELVVTGVHHDKPTLSALLSPVVTPGGNVTFKCVSSKGYDWFTLTGADQNLSRSRKALLTHTGQSLALFPEITMASSKSGPFRCYGYYTNTPHVWSEASDPLEIHVS</sequence>
<reference evidence="13 14" key="1">
    <citation type="journal article" date="2023" name="bioRxiv">
        <title>Conserved and derived expression patterns and positive selection on dental genes reveal complex evolutionary context of ever-growing rodent molars.</title>
        <authorList>
            <person name="Calamari Z.T."/>
            <person name="Song A."/>
            <person name="Cohen E."/>
            <person name="Akter M."/>
            <person name="Roy R.D."/>
            <person name="Hallikas O."/>
            <person name="Christensen M.M."/>
            <person name="Li P."/>
            <person name="Marangoni P."/>
            <person name="Jernvall J."/>
            <person name="Klein O.D."/>
        </authorList>
    </citation>
    <scope>NUCLEOTIDE SEQUENCE [LARGE SCALE GENOMIC DNA]</scope>
    <source>
        <strain evidence="13">V071</strain>
    </source>
</reference>
<evidence type="ECO:0000256" key="11">
    <source>
        <dbReference type="SAM" id="SignalP"/>
    </source>
</evidence>
<dbReference type="Pfam" id="PF13895">
    <property type="entry name" value="Ig_2"/>
    <property type="match status" value="2"/>
</dbReference>
<evidence type="ECO:0000313" key="13">
    <source>
        <dbReference type="EMBL" id="KAK7795050.1"/>
    </source>
</evidence>
<evidence type="ECO:0000256" key="6">
    <source>
        <dbReference type="ARBA" id="ARBA00022989"/>
    </source>
</evidence>
<dbReference type="GO" id="GO:0005886">
    <property type="term" value="C:plasma membrane"/>
    <property type="evidence" value="ECO:0007669"/>
    <property type="project" value="UniProtKB-SubCell"/>
</dbReference>
<feature type="domain" description="Ig-like" evidence="12">
    <location>
        <begin position="225"/>
        <end position="311"/>
    </location>
</feature>
<keyword evidence="5" id="KW-0677">Repeat</keyword>
<feature type="non-terminal residue" evidence="13">
    <location>
        <position position="416"/>
    </location>
</feature>
<dbReference type="GO" id="GO:0002764">
    <property type="term" value="P:immune response-regulating signaling pathway"/>
    <property type="evidence" value="ECO:0007669"/>
    <property type="project" value="TreeGrafter"/>
</dbReference>
<keyword evidence="9" id="KW-0325">Glycoprotein</keyword>
<dbReference type="SMART" id="SM00409">
    <property type="entry name" value="IG"/>
    <property type="match status" value="4"/>
</dbReference>
<dbReference type="InterPro" id="IPR007110">
    <property type="entry name" value="Ig-like_dom"/>
</dbReference>
<keyword evidence="6" id="KW-1133">Transmembrane helix</keyword>
<dbReference type="SMART" id="SM00408">
    <property type="entry name" value="IGc2"/>
    <property type="match status" value="2"/>
</dbReference>
<dbReference type="InterPro" id="IPR003599">
    <property type="entry name" value="Ig_sub"/>
</dbReference>
<keyword evidence="7" id="KW-0472">Membrane</keyword>
<evidence type="ECO:0000256" key="1">
    <source>
        <dbReference type="ARBA" id="ARBA00004162"/>
    </source>
</evidence>